<organism evidence="1 2">
    <name type="scientific">Panagrolaimus sp. JU765</name>
    <dbReference type="NCBI Taxonomy" id="591449"/>
    <lineage>
        <taxon>Eukaryota</taxon>
        <taxon>Metazoa</taxon>
        <taxon>Ecdysozoa</taxon>
        <taxon>Nematoda</taxon>
        <taxon>Chromadorea</taxon>
        <taxon>Rhabditida</taxon>
        <taxon>Tylenchina</taxon>
        <taxon>Panagrolaimomorpha</taxon>
        <taxon>Panagrolaimoidea</taxon>
        <taxon>Panagrolaimidae</taxon>
        <taxon>Panagrolaimus</taxon>
    </lineage>
</organism>
<dbReference type="Proteomes" id="UP000887576">
    <property type="component" value="Unplaced"/>
</dbReference>
<protein>
    <submittedName>
        <fullName evidence="2">Uncharacterized protein</fullName>
    </submittedName>
</protein>
<reference evidence="2" key="1">
    <citation type="submission" date="2022-11" db="UniProtKB">
        <authorList>
            <consortium name="WormBaseParasite"/>
        </authorList>
    </citation>
    <scope>IDENTIFICATION</scope>
</reference>
<evidence type="ECO:0000313" key="1">
    <source>
        <dbReference type="Proteomes" id="UP000887576"/>
    </source>
</evidence>
<evidence type="ECO:0000313" key="2">
    <source>
        <dbReference type="WBParaSite" id="JU765_v2.g14235.t1"/>
    </source>
</evidence>
<name>A0AC34Q9C6_9BILA</name>
<proteinExistence type="predicted"/>
<dbReference type="WBParaSite" id="JU765_v2.g14235.t1">
    <property type="protein sequence ID" value="JU765_v2.g14235.t1"/>
    <property type="gene ID" value="JU765_v2.g14235"/>
</dbReference>
<sequence length="249" mass="28938">MSKAIEAEMETEKLFNIQKHIDLIVGNIIMQLVFGIRYSSDPKEREEFSKLKSLIDSAVKDIGSAAGLILQNKAHRYKNWPILGTYYKRMMETKKATWSILEQNIENRRKEIDFDSDAEPIDYVEAFLKKQYEIERKGDENYAFTHEQLTGALWDMWIADGEQDFVLENIKENDWIKINTDANVRYSNKMLEANFPRNEFASAKERVTFINATLGCRISIIKAKELIDTIQKLENGRIPLPDPFCGNSR</sequence>
<accession>A0AC34Q9C6</accession>